<evidence type="ECO:0000256" key="7">
    <source>
        <dbReference type="ARBA" id="ARBA00022723"/>
    </source>
</evidence>
<dbReference type="InterPro" id="IPR011577">
    <property type="entry name" value="Cyt_b561_bac/Ni-Hgenase"/>
</dbReference>
<dbReference type="GO" id="GO:0005886">
    <property type="term" value="C:plasma membrane"/>
    <property type="evidence" value="ECO:0007669"/>
    <property type="project" value="UniProtKB-SubCell"/>
</dbReference>
<dbReference type="SUPFAM" id="SSF48695">
    <property type="entry name" value="Multiheme cytochromes"/>
    <property type="match status" value="1"/>
</dbReference>
<protein>
    <submittedName>
        <fullName evidence="16">Thiosulfate reductase cytochrome b subunit</fullName>
    </submittedName>
</protein>
<evidence type="ECO:0000256" key="13">
    <source>
        <dbReference type="SAM" id="SignalP"/>
    </source>
</evidence>
<evidence type="ECO:0000256" key="11">
    <source>
        <dbReference type="ARBA" id="ARBA00023136"/>
    </source>
</evidence>
<keyword evidence="7" id="KW-0479">Metal-binding</keyword>
<comment type="caution">
    <text evidence="16">The sequence shown here is derived from an EMBL/GenBank/DDBJ whole genome shotgun (WGS) entry which is preliminary data.</text>
</comment>
<organism evidence="16 17">
    <name type="scientific">Halodesulfovibrio aestuarii</name>
    <dbReference type="NCBI Taxonomy" id="126333"/>
    <lineage>
        <taxon>Bacteria</taxon>
        <taxon>Pseudomonadati</taxon>
        <taxon>Thermodesulfobacteriota</taxon>
        <taxon>Desulfovibrionia</taxon>
        <taxon>Desulfovibrionales</taxon>
        <taxon>Desulfovibrionaceae</taxon>
        <taxon>Halodesulfovibrio</taxon>
    </lineage>
</organism>
<keyword evidence="11 12" id="KW-0472">Membrane</keyword>
<dbReference type="GO" id="GO:0020037">
    <property type="term" value="F:heme binding"/>
    <property type="evidence" value="ECO:0007669"/>
    <property type="project" value="TreeGrafter"/>
</dbReference>
<feature type="chain" id="PRO_5034948180" evidence="13">
    <location>
        <begin position="25"/>
        <end position="555"/>
    </location>
</feature>
<dbReference type="Gene3D" id="1.20.950.20">
    <property type="entry name" value="Transmembrane di-heme cytochromes, Chain C"/>
    <property type="match status" value="1"/>
</dbReference>
<dbReference type="GO" id="GO:0005506">
    <property type="term" value="F:iron ion binding"/>
    <property type="evidence" value="ECO:0007669"/>
    <property type="project" value="InterPro"/>
</dbReference>
<evidence type="ECO:0000256" key="6">
    <source>
        <dbReference type="ARBA" id="ARBA00022692"/>
    </source>
</evidence>
<keyword evidence="6 12" id="KW-0812">Transmembrane</keyword>
<dbReference type="InterPro" id="IPR000516">
    <property type="entry name" value="Ni-dep_Hydgase_cyt-B"/>
</dbReference>
<evidence type="ECO:0000256" key="2">
    <source>
        <dbReference type="ARBA" id="ARBA00008622"/>
    </source>
</evidence>
<keyword evidence="4" id="KW-1003">Cell membrane</keyword>
<dbReference type="InterPro" id="IPR016174">
    <property type="entry name" value="Di-haem_cyt_TM"/>
</dbReference>
<evidence type="ECO:0000256" key="10">
    <source>
        <dbReference type="ARBA" id="ARBA00023004"/>
    </source>
</evidence>
<dbReference type="RefSeq" id="WP_019999217.1">
    <property type="nucleotide sequence ID" value="NZ_CP192219.1"/>
</dbReference>
<feature type="transmembrane region" description="Helical" evidence="12">
    <location>
        <begin position="405"/>
        <end position="424"/>
    </location>
</feature>
<evidence type="ECO:0000256" key="8">
    <source>
        <dbReference type="ARBA" id="ARBA00022982"/>
    </source>
</evidence>
<proteinExistence type="inferred from homology"/>
<dbReference type="AlphaFoldDB" id="A0A8G2CD51"/>
<feature type="transmembrane region" description="Helical" evidence="12">
    <location>
        <begin position="370"/>
        <end position="393"/>
    </location>
</feature>
<name>A0A8G2CD51_9BACT</name>
<evidence type="ECO:0000259" key="14">
    <source>
        <dbReference type="Pfam" id="PF01292"/>
    </source>
</evidence>
<keyword evidence="10" id="KW-0408">Iron</keyword>
<dbReference type="GO" id="GO:0009055">
    <property type="term" value="F:electron transfer activity"/>
    <property type="evidence" value="ECO:0007669"/>
    <property type="project" value="InterPro"/>
</dbReference>
<comment type="subcellular location">
    <subcellularLocation>
        <location evidence="1">Cell membrane</location>
        <topology evidence="1">Multi-pass membrane protein</topology>
    </subcellularLocation>
</comment>
<dbReference type="PANTHER" id="PTHR30485:SF1">
    <property type="entry name" value="CYTOCHROME YDHU-RELATED"/>
    <property type="match status" value="1"/>
</dbReference>
<dbReference type="SUPFAM" id="SSF81342">
    <property type="entry name" value="Transmembrane di-heme cytochromes"/>
    <property type="match status" value="1"/>
</dbReference>
<evidence type="ECO:0000256" key="1">
    <source>
        <dbReference type="ARBA" id="ARBA00004651"/>
    </source>
</evidence>
<dbReference type="InterPro" id="IPR051542">
    <property type="entry name" value="Hydrogenase_cytochrome"/>
</dbReference>
<dbReference type="EMBL" id="FQZR01000012">
    <property type="protein sequence ID" value="SHJ73450.1"/>
    <property type="molecule type" value="Genomic_DNA"/>
</dbReference>
<keyword evidence="3" id="KW-0813">Transport</keyword>
<keyword evidence="5" id="KW-0349">Heme</keyword>
<evidence type="ECO:0000256" key="12">
    <source>
        <dbReference type="SAM" id="Phobius"/>
    </source>
</evidence>
<evidence type="ECO:0000256" key="5">
    <source>
        <dbReference type="ARBA" id="ARBA00022617"/>
    </source>
</evidence>
<evidence type="ECO:0000256" key="4">
    <source>
        <dbReference type="ARBA" id="ARBA00022475"/>
    </source>
</evidence>
<feature type="transmembrane region" description="Helical" evidence="12">
    <location>
        <begin position="329"/>
        <end position="349"/>
    </location>
</feature>
<evidence type="ECO:0000313" key="17">
    <source>
        <dbReference type="Proteomes" id="UP000184001"/>
    </source>
</evidence>
<dbReference type="PANTHER" id="PTHR30485">
    <property type="entry name" value="NI/FE-HYDROGENASE 1 B-TYPE CYTOCHROME SUBUNIT"/>
    <property type="match status" value="1"/>
</dbReference>
<evidence type="ECO:0000256" key="3">
    <source>
        <dbReference type="ARBA" id="ARBA00022448"/>
    </source>
</evidence>
<dbReference type="Pfam" id="PF09699">
    <property type="entry name" value="Paired_CXXCH_1"/>
    <property type="match status" value="1"/>
</dbReference>
<dbReference type="InterPro" id="IPR010177">
    <property type="entry name" value="Paired_CXXCH_1"/>
</dbReference>
<gene>
    <name evidence="16" type="ORF">SAMN05660830_03107</name>
</gene>
<dbReference type="Proteomes" id="UP000184001">
    <property type="component" value="Unassembled WGS sequence"/>
</dbReference>
<feature type="domain" description="Doubled CXXCH motif" evidence="15">
    <location>
        <begin position="145"/>
        <end position="190"/>
    </location>
</feature>
<feature type="transmembrane region" description="Helical" evidence="12">
    <location>
        <begin position="516"/>
        <end position="545"/>
    </location>
</feature>
<dbReference type="Gene3D" id="1.10.1130.10">
    <property type="entry name" value="Flavocytochrome C3, Chain A"/>
    <property type="match status" value="2"/>
</dbReference>
<dbReference type="PRINTS" id="PR00161">
    <property type="entry name" value="NIHGNASECYTB"/>
</dbReference>
<dbReference type="Pfam" id="PF01292">
    <property type="entry name" value="Ni_hydr_CYTB"/>
    <property type="match status" value="1"/>
</dbReference>
<feature type="transmembrane region" description="Helical" evidence="12">
    <location>
        <begin position="475"/>
        <end position="496"/>
    </location>
</feature>
<reference evidence="16 17" key="1">
    <citation type="submission" date="2016-11" db="EMBL/GenBank/DDBJ databases">
        <authorList>
            <person name="Varghese N."/>
            <person name="Submissions S."/>
        </authorList>
    </citation>
    <scope>NUCLEOTIDE SEQUENCE [LARGE SCALE GENOMIC DNA]</scope>
    <source>
        <strain evidence="16 17">DSM 17919</strain>
    </source>
</reference>
<keyword evidence="9 12" id="KW-1133">Transmembrane helix</keyword>
<feature type="signal peptide" evidence="13">
    <location>
        <begin position="1"/>
        <end position="24"/>
    </location>
</feature>
<evidence type="ECO:0000259" key="15">
    <source>
        <dbReference type="Pfam" id="PF09699"/>
    </source>
</evidence>
<feature type="domain" description="Cytochrome b561 bacterial/Ni-hydrogenase" evidence="14">
    <location>
        <begin position="364"/>
        <end position="551"/>
    </location>
</feature>
<keyword evidence="8" id="KW-0249">Electron transport</keyword>
<sequence>MFIKQASVCLVLTLALFMAGVVHAAGGTAAHSEQLYSKAAQLRQGALKQNQKCFSCHGDAEITAKWVTDRGRTLQLHVDEVDYRNSVHSGQSCQSCHEGATEDAFASAPHKFKNKKPMDCQSCHGNYFKDIYEQVDRSYHTKAIVKKGKEFSCASCHDAHTFHLPARTEEIASSVAETNKRCFRCHSDLRGYQKLTDKKLLDQKMGHWFLPNKEKHFESVSCVSCHGGKDGTEVHVIMEVKDIKVNCESCHSKSSAMTDKLNKYRSEQRAFSMVNKGLFDDAELQKKNGEAIKASMGEADSILGFMNARLLDDKYVIGVTQTPWLNTKFVQILAAMLLLIAVHAALRMAGTKAVHADGETVTMFPLAVRVWHWINAVLFAILIVSGFAMHFGVGMHFESAQSTHAYLALGLVALWILYLLYLILSGQLKQYLPRADVISASIAQAKYYMLGIYKGQENPAGHNPEKRLNPLQQGAYLSVLFVLFPVLIASGLALFIPEVIPQELMGIDGKWCVSLVHIGAAFLMVLFIVIHLYLCTTGESIFALIRSMVTGKMKK</sequence>
<dbReference type="InterPro" id="IPR036280">
    <property type="entry name" value="Multihaem_cyt_sf"/>
</dbReference>
<keyword evidence="13" id="KW-0732">Signal</keyword>
<evidence type="ECO:0000313" key="16">
    <source>
        <dbReference type="EMBL" id="SHJ73450.1"/>
    </source>
</evidence>
<comment type="similarity">
    <text evidence="2">Belongs to the HupC/HyaC/HydC family.</text>
</comment>
<dbReference type="GO" id="GO:0022904">
    <property type="term" value="P:respiratory electron transport chain"/>
    <property type="evidence" value="ECO:0007669"/>
    <property type="project" value="InterPro"/>
</dbReference>
<accession>A0A8G2CD51</accession>
<evidence type="ECO:0000256" key="9">
    <source>
        <dbReference type="ARBA" id="ARBA00022989"/>
    </source>
</evidence>